<protein>
    <recommendedName>
        <fullName evidence="3">Reverse transcriptase domain-containing protein</fullName>
    </recommendedName>
</protein>
<keyword evidence="2" id="KW-1133">Transmembrane helix</keyword>
<dbReference type="Pfam" id="PF00078">
    <property type="entry name" value="RVT_1"/>
    <property type="match status" value="1"/>
</dbReference>
<keyword evidence="5" id="KW-1185">Reference proteome</keyword>
<feature type="region of interest" description="Disordered" evidence="1">
    <location>
        <begin position="77"/>
        <end position="105"/>
    </location>
</feature>
<dbReference type="OrthoDB" id="1934719at2759"/>
<dbReference type="CDD" id="cd01650">
    <property type="entry name" value="RT_nLTR_like"/>
    <property type="match status" value="1"/>
</dbReference>
<evidence type="ECO:0000256" key="1">
    <source>
        <dbReference type="SAM" id="MobiDB-lite"/>
    </source>
</evidence>
<gene>
    <name evidence="4" type="ORF">TSUD_277450</name>
</gene>
<evidence type="ECO:0000313" key="4">
    <source>
        <dbReference type="EMBL" id="GAU37371.1"/>
    </source>
</evidence>
<dbReference type="PANTHER" id="PTHR46890:SF48">
    <property type="entry name" value="RNA-DIRECTED DNA POLYMERASE"/>
    <property type="match status" value="1"/>
</dbReference>
<evidence type="ECO:0000259" key="3">
    <source>
        <dbReference type="PROSITE" id="PS50878"/>
    </source>
</evidence>
<evidence type="ECO:0000256" key="2">
    <source>
        <dbReference type="SAM" id="Phobius"/>
    </source>
</evidence>
<accession>A0A2Z6N0U6</accession>
<dbReference type="InterPro" id="IPR000477">
    <property type="entry name" value="RT_dom"/>
</dbReference>
<feature type="domain" description="Reverse transcriptase" evidence="3">
    <location>
        <begin position="521"/>
        <end position="739"/>
    </location>
</feature>
<keyword evidence="2" id="KW-0472">Membrane</keyword>
<dbReference type="PROSITE" id="PS50878">
    <property type="entry name" value="RT_POL"/>
    <property type="match status" value="1"/>
</dbReference>
<dbReference type="InterPro" id="IPR026960">
    <property type="entry name" value="RVT-Znf"/>
</dbReference>
<dbReference type="EMBL" id="DF973668">
    <property type="protein sequence ID" value="GAU37371.1"/>
    <property type="molecule type" value="Genomic_DNA"/>
</dbReference>
<sequence length="1101" mass="124164">MNGPRKTEMVVGRQDDDGTVEMVVRFSIMGFSLSLNLNVKGVLIKVLNSGRGHGRSRIKDFVISVVTAVALRNTAVANSKRKKVSSSKASSRDTKGTSLTAGSGPSLKPIDSKDWKYWVALHGKEKEVEEDILEVGETIGVQCSNSFQVLDRGGGKGDSNMSGDRRMKEVRKGVTGRGSGNGCVMVGVGDGGIITMWDASAVDVWMSVTMSVTKNNVDFVLINVYALCDNRSRLFLWNEISGMIQRFSSVARCFRKFTWYRGDGLSMSRLDSFLLSEDWITSYPNCVQVALPRGCDDFVKVNWQSFQVFGWSGYVLKEKLKMIKEKLRTWDLNHTSNIDSKIQGAKYRLETLDVTEESRSLVDEEEAEMHLLTADILGFSKLQASMQWQKSRVAWLKEGDANSKKNHGIMSSRKRSNSIAFLNVDGVSVEGVVEVRQIVYQHFRNHFQKKLHNTDIDGLVFKSISALKGADLIKPFLMEEIKAAIWDCDSFKCPGPDAINLAFFKDFWEILKIDLLNFFTEFHHNGKITKGLNSTFIALIPKVESPQRVADFRPIALVSSVYKILSKVLENRLRHIVVDFEKAYDSVDWGYLEEVMLKMNFSGVWRNWIMECVTTATASVLVNGSPTDEFGFERGLRQGDLLSPFLFLLAAEGLHVMMSALVSNRLFTPFGFGPQNLVSVSHLQFADDTLLVGVQSWANVRTLKAVLILFQSISGLKVNFNKSMLFGINVHDSWLHEAASVMNYKHGKWVWRCMEDRESLWNEVMCAKYGQTGGRVKFEEGVGSIWWRTLNHIRSGWVWLTMGVAEIFGLGLGVGGEAWKWRQRLLAWEELVMECVDRLSYVLLQDSVLDRLPTKDSVHKRGVIDTPQLSCATTCGKFRGLGDVSKCSMIAFTVIWISVLYIIWKDRNRRIFTPVAGMLEMLAEKDHSSDRWQWQPDLDAGYTVRGAYHLLTEQEAVPLDAAAGLIWHSRVPLKVFVLAWRLLRDRLPTKANLVSRGILPSAAHLCVSGCGEVETARRLFNSCSTFGSLWSLVSSWIGSPFVTAQTLPDHFVQFTSSAGGSRARRSFMQLIWLACVWSERKVQQILYFICWIRSRHFLIGD</sequence>
<dbReference type="PANTHER" id="PTHR46890">
    <property type="entry name" value="NON-LTR RETROLELEMENT REVERSE TRANSCRIPTASE-LIKE PROTEIN-RELATED"/>
    <property type="match status" value="1"/>
</dbReference>
<keyword evidence="2" id="KW-0812">Transmembrane</keyword>
<dbReference type="Pfam" id="PF13966">
    <property type="entry name" value="zf-RVT"/>
    <property type="match status" value="1"/>
</dbReference>
<dbReference type="InterPro" id="IPR052343">
    <property type="entry name" value="Retrotransposon-Effector_Assoc"/>
</dbReference>
<feature type="transmembrane region" description="Helical" evidence="2">
    <location>
        <begin position="887"/>
        <end position="904"/>
    </location>
</feature>
<proteinExistence type="predicted"/>
<dbReference type="AlphaFoldDB" id="A0A2Z6N0U6"/>
<reference evidence="5" key="1">
    <citation type="journal article" date="2017" name="Front. Plant Sci.">
        <title>Climate Clever Clovers: New Paradigm to Reduce the Environmental Footprint of Ruminants by Breeding Low Methanogenic Forages Utilizing Haplotype Variation.</title>
        <authorList>
            <person name="Kaur P."/>
            <person name="Appels R."/>
            <person name="Bayer P.E."/>
            <person name="Keeble-Gagnere G."/>
            <person name="Wang J."/>
            <person name="Hirakawa H."/>
            <person name="Shirasawa K."/>
            <person name="Vercoe P."/>
            <person name="Stefanova K."/>
            <person name="Durmic Z."/>
            <person name="Nichols P."/>
            <person name="Revell C."/>
            <person name="Isobe S.N."/>
            <person name="Edwards D."/>
            <person name="Erskine W."/>
        </authorList>
    </citation>
    <scope>NUCLEOTIDE SEQUENCE [LARGE SCALE GENOMIC DNA]</scope>
    <source>
        <strain evidence="5">cv. Daliak</strain>
    </source>
</reference>
<name>A0A2Z6N0U6_TRISU</name>
<organism evidence="4 5">
    <name type="scientific">Trifolium subterraneum</name>
    <name type="common">Subterranean clover</name>
    <dbReference type="NCBI Taxonomy" id="3900"/>
    <lineage>
        <taxon>Eukaryota</taxon>
        <taxon>Viridiplantae</taxon>
        <taxon>Streptophyta</taxon>
        <taxon>Embryophyta</taxon>
        <taxon>Tracheophyta</taxon>
        <taxon>Spermatophyta</taxon>
        <taxon>Magnoliopsida</taxon>
        <taxon>eudicotyledons</taxon>
        <taxon>Gunneridae</taxon>
        <taxon>Pentapetalae</taxon>
        <taxon>rosids</taxon>
        <taxon>fabids</taxon>
        <taxon>Fabales</taxon>
        <taxon>Fabaceae</taxon>
        <taxon>Papilionoideae</taxon>
        <taxon>50 kb inversion clade</taxon>
        <taxon>NPAAA clade</taxon>
        <taxon>Hologalegina</taxon>
        <taxon>IRL clade</taxon>
        <taxon>Trifolieae</taxon>
        <taxon>Trifolium</taxon>
    </lineage>
</organism>
<evidence type="ECO:0000313" key="5">
    <source>
        <dbReference type="Proteomes" id="UP000242715"/>
    </source>
</evidence>
<dbReference type="Proteomes" id="UP000242715">
    <property type="component" value="Unassembled WGS sequence"/>
</dbReference>